<keyword evidence="1" id="KW-0378">Hydrolase</keyword>
<dbReference type="Pfam" id="PF02945">
    <property type="entry name" value="Endonuclease_7"/>
    <property type="match status" value="1"/>
</dbReference>
<dbReference type="InterPro" id="IPR004211">
    <property type="entry name" value="Endonuclease_7"/>
</dbReference>
<gene>
    <name evidence="1" type="ORF">HZZ10_03160</name>
</gene>
<protein>
    <submittedName>
        <fullName evidence="1">Endonuclease VII domain-containing protein</fullName>
    </submittedName>
</protein>
<dbReference type="SUPFAM" id="SSF54060">
    <property type="entry name" value="His-Me finger endonucleases"/>
    <property type="match status" value="1"/>
</dbReference>
<sequence>MPRLTAAQRALEPPVPAGLKRCSKCRSDKVPVEFDRAADQPDGRGRQCKTCRVTTKAASQTANPVDPAIRRVYVARYRARHPERVRESERRSSLRRYGLTPELYDQMLEEQQGACAICRKPETVVDPATATTKPLAVDHCHETGQTRALLCQRCNVAIGLLAHDPKTIRSAATYVEEWACKSTSITS</sequence>
<dbReference type="InterPro" id="IPR044925">
    <property type="entry name" value="His-Me_finger_sf"/>
</dbReference>
<keyword evidence="1" id="KW-0255">Endonuclease</keyword>
<proteinExistence type="predicted"/>
<comment type="caution">
    <text evidence="1">The sequence shown here is derived from an EMBL/GenBank/DDBJ whole genome shotgun (WGS) entry which is preliminary data.</text>
</comment>
<reference evidence="1 2" key="1">
    <citation type="submission" date="2020-07" db="EMBL/GenBank/DDBJ databases">
        <title>MOT database genomes.</title>
        <authorList>
            <person name="Joseph S."/>
            <person name="Aduse-Opoku J."/>
            <person name="Hashim A."/>
            <person name="Wade W."/>
            <person name="Curtis M."/>
        </authorList>
    </citation>
    <scope>NUCLEOTIDE SEQUENCE [LARGE SCALE GENOMIC DNA]</scope>
    <source>
        <strain evidence="1 2">DSM 100099</strain>
    </source>
</reference>
<dbReference type="EMBL" id="JACBYE010000004">
    <property type="protein sequence ID" value="NYS92529.1"/>
    <property type="molecule type" value="Genomic_DNA"/>
</dbReference>
<dbReference type="Proteomes" id="UP000561011">
    <property type="component" value="Unassembled WGS sequence"/>
</dbReference>
<keyword evidence="1" id="KW-0540">Nuclease</keyword>
<evidence type="ECO:0000313" key="2">
    <source>
        <dbReference type="Proteomes" id="UP000561011"/>
    </source>
</evidence>
<organism evidence="1 2">
    <name type="scientific">Sanguibacter inulinus</name>
    <dbReference type="NCBI Taxonomy" id="60922"/>
    <lineage>
        <taxon>Bacteria</taxon>
        <taxon>Bacillati</taxon>
        <taxon>Actinomycetota</taxon>
        <taxon>Actinomycetes</taxon>
        <taxon>Micrococcales</taxon>
        <taxon>Sanguibacteraceae</taxon>
        <taxon>Sanguibacter</taxon>
    </lineage>
</organism>
<accession>A0A853EPL7</accession>
<dbReference type="RefSeq" id="WP_179912376.1">
    <property type="nucleotide sequence ID" value="NZ_JACBYE010000004.1"/>
</dbReference>
<evidence type="ECO:0000313" key="1">
    <source>
        <dbReference type="EMBL" id="NYS92529.1"/>
    </source>
</evidence>
<keyword evidence="2" id="KW-1185">Reference proteome</keyword>
<dbReference type="GO" id="GO:0004519">
    <property type="term" value="F:endonuclease activity"/>
    <property type="evidence" value="ECO:0007669"/>
    <property type="project" value="UniProtKB-KW"/>
</dbReference>
<name>A0A853EPL7_9MICO</name>
<dbReference type="Gene3D" id="3.40.1800.10">
    <property type="entry name" value="His-Me finger endonucleases"/>
    <property type="match status" value="1"/>
</dbReference>
<dbReference type="AlphaFoldDB" id="A0A853EPL7"/>
<dbReference type="InterPro" id="IPR038563">
    <property type="entry name" value="Endonuclease_7_sf"/>
</dbReference>